<keyword evidence="1" id="KW-1133">Transmembrane helix</keyword>
<keyword evidence="1" id="KW-0812">Transmembrane</keyword>
<dbReference type="AlphaFoldDB" id="A0A0M3I0C2"/>
<organism evidence="2 3">
    <name type="scientific">Ascaris lumbricoides</name>
    <name type="common">Giant roundworm</name>
    <dbReference type="NCBI Taxonomy" id="6252"/>
    <lineage>
        <taxon>Eukaryota</taxon>
        <taxon>Metazoa</taxon>
        <taxon>Ecdysozoa</taxon>
        <taxon>Nematoda</taxon>
        <taxon>Chromadorea</taxon>
        <taxon>Rhabditida</taxon>
        <taxon>Spirurina</taxon>
        <taxon>Ascaridomorpha</taxon>
        <taxon>Ascaridoidea</taxon>
        <taxon>Ascarididae</taxon>
        <taxon>Ascaris</taxon>
    </lineage>
</organism>
<name>A0A0M3I0C2_ASCLU</name>
<sequence>MNVDEDHSVVPTMQQTFRIFPSVLQRQPRSCRLTDIYVHCRNNCSELRVRKCEKADERLYRNEAIERVQRQDCSEITPASKIPAYTTFIGANVRYFYGKTQALSECKRAQKMKLINLAFLLMLLMLTQALNEDDPSSSLESPRVKRYWGMGWGGGFRPGWGGMWGGGYWPGMGWGGGYWPGMGWGGGWGR</sequence>
<accession>A0A0M3I0C2</accession>
<evidence type="ECO:0000313" key="2">
    <source>
        <dbReference type="Proteomes" id="UP000036681"/>
    </source>
</evidence>
<evidence type="ECO:0000313" key="3">
    <source>
        <dbReference type="WBParaSite" id="ALUE_0000955301-mRNA-1"/>
    </source>
</evidence>
<dbReference type="WBParaSite" id="ALUE_0000955301-mRNA-1">
    <property type="protein sequence ID" value="ALUE_0000955301-mRNA-1"/>
    <property type="gene ID" value="ALUE_0000955301"/>
</dbReference>
<reference evidence="3" key="1">
    <citation type="submission" date="2017-02" db="UniProtKB">
        <authorList>
            <consortium name="WormBaseParasite"/>
        </authorList>
    </citation>
    <scope>IDENTIFICATION</scope>
</reference>
<feature type="transmembrane region" description="Helical" evidence="1">
    <location>
        <begin position="114"/>
        <end position="131"/>
    </location>
</feature>
<keyword evidence="2" id="KW-1185">Reference proteome</keyword>
<keyword evidence="1" id="KW-0472">Membrane</keyword>
<protein>
    <submittedName>
        <fullName evidence="3">Uncharacterized protein</fullName>
    </submittedName>
</protein>
<evidence type="ECO:0000256" key="1">
    <source>
        <dbReference type="SAM" id="Phobius"/>
    </source>
</evidence>
<dbReference type="Proteomes" id="UP000036681">
    <property type="component" value="Unplaced"/>
</dbReference>
<proteinExistence type="predicted"/>